<comment type="similarity">
    <text evidence="1">Belongs to the glycosyltransferase 2 family.</text>
</comment>
<feature type="transmembrane region" description="Helical" evidence="4">
    <location>
        <begin position="334"/>
        <end position="354"/>
    </location>
</feature>
<dbReference type="PANTHER" id="PTHR43630">
    <property type="entry name" value="POLY-BETA-1,6-N-ACETYL-D-GLUCOSAMINE SYNTHASE"/>
    <property type="match status" value="1"/>
</dbReference>
<evidence type="ECO:0000256" key="3">
    <source>
        <dbReference type="ARBA" id="ARBA00022679"/>
    </source>
</evidence>
<dbReference type="CDD" id="cd06423">
    <property type="entry name" value="CESA_like"/>
    <property type="match status" value="1"/>
</dbReference>
<keyword evidence="4" id="KW-0812">Transmembrane</keyword>
<feature type="transmembrane region" description="Helical" evidence="4">
    <location>
        <begin position="303"/>
        <end position="328"/>
    </location>
</feature>
<comment type="caution">
    <text evidence="6">The sequence shown here is derived from an EMBL/GenBank/DDBJ whole genome shotgun (WGS) entry which is preliminary data.</text>
</comment>
<gene>
    <name evidence="6" type="ORF">A3J15_03655</name>
</gene>
<organism evidence="6 7">
    <name type="scientific">Candidatus Roizmanbacteria bacterium RIFCSPLOWO2_02_FULL_38_10</name>
    <dbReference type="NCBI Taxonomy" id="1802074"/>
    <lineage>
        <taxon>Bacteria</taxon>
        <taxon>Candidatus Roizmaniibacteriota</taxon>
    </lineage>
</organism>
<dbReference type="InterPro" id="IPR001173">
    <property type="entry name" value="Glyco_trans_2-like"/>
</dbReference>
<evidence type="ECO:0000313" key="7">
    <source>
        <dbReference type="Proteomes" id="UP000176376"/>
    </source>
</evidence>
<sequence length="427" mass="49845">MELIPYLIVFFGAVNLIRIGLFIIGSDLYDLKESDERKNADKRGSYPFFTVVIPAHNEQHTVLRAIDSVFKNDYPRNKLRIVVVDDGSTDQSKQILKAYKKNYRLKNLFMIFRKSQGKAKALNTGIKKYAKGKLVMCLDGDSYINPDALKKASRYFRDDKTIALASNVRIIETGSLLNLIQRIEYIICYQMKRAHSFFNIEYIIGGIGSTFRRDYLAKIGYYDGDTITEDIDLTMKILQHGNKKNRVLYGSDVISNTESVLSVRDLMKQRFRWKWGRSQTFYKNRNLFFNIDNKFTKLLTFFYLPYAIFSDFAFFLEPIMIGYIMYVILAYKDFLTLLSAIAVISLYLGANLVLENTLNWKEKIMLLPLIPSMYLLFYILSFVEYFALIKMLIKLPSLKSSLSSKICNWTHVNRQMRTNYRIRSVEI</sequence>
<reference evidence="6 7" key="1">
    <citation type="journal article" date="2016" name="Nat. Commun.">
        <title>Thousands of microbial genomes shed light on interconnected biogeochemical processes in an aquifer system.</title>
        <authorList>
            <person name="Anantharaman K."/>
            <person name="Brown C.T."/>
            <person name="Hug L.A."/>
            <person name="Sharon I."/>
            <person name="Castelle C.J."/>
            <person name="Probst A.J."/>
            <person name="Thomas B.C."/>
            <person name="Singh A."/>
            <person name="Wilkins M.J."/>
            <person name="Karaoz U."/>
            <person name="Brodie E.L."/>
            <person name="Williams K.H."/>
            <person name="Hubbard S.S."/>
            <person name="Banfield J.F."/>
        </authorList>
    </citation>
    <scope>NUCLEOTIDE SEQUENCE [LARGE SCALE GENOMIC DNA]</scope>
</reference>
<proteinExistence type="inferred from homology"/>
<feature type="domain" description="Glycosyltransferase 2-like" evidence="5">
    <location>
        <begin position="50"/>
        <end position="219"/>
    </location>
</feature>
<keyword evidence="3" id="KW-0808">Transferase</keyword>
<dbReference type="Gene3D" id="3.90.550.10">
    <property type="entry name" value="Spore Coat Polysaccharide Biosynthesis Protein SpsA, Chain A"/>
    <property type="match status" value="1"/>
</dbReference>
<evidence type="ECO:0000259" key="5">
    <source>
        <dbReference type="Pfam" id="PF00535"/>
    </source>
</evidence>
<feature type="transmembrane region" description="Helical" evidence="4">
    <location>
        <begin position="375"/>
        <end position="393"/>
    </location>
</feature>
<dbReference type="AlphaFoldDB" id="A0A1F7JJW6"/>
<dbReference type="SUPFAM" id="SSF53448">
    <property type="entry name" value="Nucleotide-diphospho-sugar transferases"/>
    <property type="match status" value="1"/>
</dbReference>
<dbReference type="PANTHER" id="PTHR43630:SF1">
    <property type="entry name" value="POLY-BETA-1,6-N-ACETYL-D-GLUCOSAMINE SYNTHASE"/>
    <property type="match status" value="1"/>
</dbReference>
<protein>
    <recommendedName>
        <fullName evidence="5">Glycosyltransferase 2-like domain-containing protein</fullName>
    </recommendedName>
</protein>
<dbReference type="Pfam" id="PF00535">
    <property type="entry name" value="Glycos_transf_2"/>
    <property type="match status" value="1"/>
</dbReference>
<evidence type="ECO:0000313" key="6">
    <source>
        <dbReference type="EMBL" id="OGK55892.1"/>
    </source>
</evidence>
<keyword evidence="4" id="KW-0472">Membrane</keyword>
<feature type="transmembrane region" description="Helical" evidence="4">
    <location>
        <begin position="6"/>
        <end position="29"/>
    </location>
</feature>
<dbReference type="EMBL" id="MGAY01000050">
    <property type="protein sequence ID" value="OGK55892.1"/>
    <property type="molecule type" value="Genomic_DNA"/>
</dbReference>
<dbReference type="Proteomes" id="UP000176376">
    <property type="component" value="Unassembled WGS sequence"/>
</dbReference>
<keyword evidence="4" id="KW-1133">Transmembrane helix</keyword>
<keyword evidence="2" id="KW-0328">Glycosyltransferase</keyword>
<dbReference type="InterPro" id="IPR029044">
    <property type="entry name" value="Nucleotide-diphossugar_trans"/>
</dbReference>
<dbReference type="GO" id="GO:0016757">
    <property type="term" value="F:glycosyltransferase activity"/>
    <property type="evidence" value="ECO:0007669"/>
    <property type="project" value="UniProtKB-KW"/>
</dbReference>
<evidence type="ECO:0000256" key="1">
    <source>
        <dbReference type="ARBA" id="ARBA00006739"/>
    </source>
</evidence>
<evidence type="ECO:0000256" key="4">
    <source>
        <dbReference type="SAM" id="Phobius"/>
    </source>
</evidence>
<accession>A0A1F7JJW6</accession>
<dbReference type="STRING" id="1802074.A3J15_03655"/>
<evidence type="ECO:0000256" key="2">
    <source>
        <dbReference type="ARBA" id="ARBA00022676"/>
    </source>
</evidence>
<name>A0A1F7JJW6_9BACT</name>